<dbReference type="PATRIC" id="fig|587753.9.peg.5242"/>
<evidence type="ECO:0000256" key="1">
    <source>
        <dbReference type="SAM" id="SignalP"/>
    </source>
</evidence>
<dbReference type="InterPro" id="IPR011990">
    <property type="entry name" value="TPR-like_helical_dom_sf"/>
</dbReference>
<comment type="caution">
    <text evidence="2">The sequence shown here is derived from an EMBL/GenBank/DDBJ whole genome shotgun (WGS) entry which is preliminary data.</text>
</comment>
<proteinExistence type="predicted"/>
<evidence type="ECO:0008006" key="4">
    <source>
        <dbReference type="Google" id="ProtNLM"/>
    </source>
</evidence>
<dbReference type="AlphaFoldDB" id="A0A0A6D468"/>
<dbReference type="PANTHER" id="PTHR11102:SF160">
    <property type="entry name" value="ERAD-ASSOCIATED E3 UBIQUITIN-PROTEIN LIGASE COMPONENT HRD3"/>
    <property type="match status" value="1"/>
</dbReference>
<gene>
    <name evidence="2" type="ORF">NZ35_28415</name>
</gene>
<dbReference type="Proteomes" id="UP000030564">
    <property type="component" value="Unassembled WGS sequence"/>
</dbReference>
<feature type="chain" id="PRO_5002015113" description="Sel1 repeat family protein" evidence="1">
    <location>
        <begin position="22"/>
        <end position="322"/>
    </location>
</feature>
<dbReference type="EMBL" id="JSFK01000057">
    <property type="protein sequence ID" value="KHA69885.1"/>
    <property type="molecule type" value="Genomic_DNA"/>
</dbReference>
<protein>
    <recommendedName>
        <fullName evidence="4">Sel1 repeat family protein</fullName>
    </recommendedName>
</protein>
<dbReference type="PANTHER" id="PTHR11102">
    <property type="entry name" value="SEL-1-LIKE PROTEIN"/>
    <property type="match status" value="1"/>
</dbReference>
<dbReference type="SUPFAM" id="SSF81901">
    <property type="entry name" value="HCP-like"/>
    <property type="match status" value="2"/>
</dbReference>
<keyword evidence="1" id="KW-0732">Signal</keyword>
<reference evidence="2 3" key="1">
    <citation type="submission" date="2014-10" db="EMBL/GenBank/DDBJ databases">
        <title>Draft genome sequence of Pseudomonas chlororaphis EA105.</title>
        <authorList>
            <person name="McCully L.M."/>
            <person name="Bitzer A.S."/>
            <person name="Spence C."/>
            <person name="Bais H."/>
            <person name="Silby M.W."/>
        </authorList>
    </citation>
    <scope>NUCLEOTIDE SEQUENCE [LARGE SCALE GENOMIC DNA]</scope>
    <source>
        <strain evidence="2 3">EA105</strain>
    </source>
</reference>
<evidence type="ECO:0000313" key="2">
    <source>
        <dbReference type="EMBL" id="KHA69885.1"/>
    </source>
</evidence>
<dbReference type="InterPro" id="IPR050767">
    <property type="entry name" value="Sel1_AlgK"/>
</dbReference>
<sequence>MTKIIYIIFLYSIFFLTPASAQLTTEQLSARNNGIILYQQSDWYDSQPLLKIAADAGDSKAQYYLGEAIRLSNSYTTEDAKKLYESAAKQGDLYAMLRLSNSHDLCKEMGSCSGKSYEEWRNYALQIANERAEKGDTEAMTVLYTAGQGLPWLKKAAEAGDSYAQQMLASAYKSGAGWFLIPGSREKAIIKWFKASSEGGNPRGMFLYANYLYDHNGSKEEIAYWVKNSAEHSNIDAVGTYAYKISDPSNELGYPENLIEAYGLTLLLSKLEAGTAPEDAKRLLPDLAKKMNPVEITEGIELSKEWKKTHPPLSYFDPIYGY</sequence>
<name>A0A0A6D468_9PSED</name>
<accession>A0A0A6D468</accession>
<organism evidence="2 3">
    <name type="scientific">Pseudomonas chlororaphis</name>
    <dbReference type="NCBI Taxonomy" id="587753"/>
    <lineage>
        <taxon>Bacteria</taxon>
        <taxon>Pseudomonadati</taxon>
        <taxon>Pseudomonadota</taxon>
        <taxon>Gammaproteobacteria</taxon>
        <taxon>Pseudomonadales</taxon>
        <taxon>Pseudomonadaceae</taxon>
        <taxon>Pseudomonas</taxon>
    </lineage>
</organism>
<dbReference type="Gene3D" id="1.25.40.10">
    <property type="entry name" value="Tetratricopeptide repeat domain"/>
    <property type="match status" value="2"/>
</dbReference>
<feature type="signal peptide" evidence="1">
    <location>
        <begin position="1"/>
        <end position="21"/>
    </location>
</feature>
<evidence type="ECO:0000313" key="3">
    <source>
        <dbReference type="Proteomes" id="UP000030564"/>
    </source>
</evidence>